<comment type="caution">
    <text evidence="1">The sequence shown here is derived from an EMBL/GenBank/DDBJ whole genome shotgun (WGS) entry which is preliminary data.</text>
</comment>
<reference evidence="2" key="1">
    <citation type="journal article" date="2019" name="Int. J. Syst. Evol. Microbiol.">
        <title>The Global Catalogue of Microorganisms (GCM) 10K type strain sequencing project: providing services to taxonomists for standard genome sequencing and annotation.</title>
        <authorList>
            <consortium name="The Broad Institute Genomics Platform"/>
            <consortium name="The Broad Institute Genome Sequencing Center for Infectious Disease"/>
            <person name="Wu L."/>
            <person name="Ma J."/>
        </authorList>
    </citation>
    <scope>NUCLEOTIDE SEQUENCE [LARGE SCALE GENOMIC DNA]</scope>
    <source>
        <strain evidence="2">JCM 17442</strain>
    </source>
</reference>
<evidence type="ECO:0000313" key="1">
    <source>
        <dbReference type="EMBL" id="GAA4265541.1"/>
    </source>
</evidence>
<sequence>MVAGRLVVECTSFEYHASPQQYRLDRDRIAAVVRLGFGVLELTYHQVLFAWDEVLETIEAALAFATAGRTAGRRHFMRIGGGPSENLLHWRDD</sequence>
<dbReference type="Proteomes" id="UP001501594">
    <property type="component" value="Unassembled WGS sequence"/>
</dbReference>
<evidence type="ECO:0008006" key="3">
    <source>
        <dbReference type="Google" id="ProtNLM"/>
    </source>
</evidence>
<accession>A0ABP8E058</accession>
<proteinExistence type="predicted"/>
<organism evidence="1 2">
    <name type="scientific">Frondihabitans peucedani</name>
    <dbReference type="NCBI Taxonomy" id="598626"/>
    <lineage>
        <taxon>Bacteria</taxon>
        <taxon>Bacillati</taxon>
        <taxon>Actinomycetota</taxon>
        <taxon>Actinomycetes</taxon>
        <taxon>Micrococcales</taxon>
        <taxon>Microbacteriaceae</taxon>
        <taxon>Frondihabitans</taxon>
    </lineage>
</organism>
<gene>
    <name evidence="1" type="ORF">GCM10022256_11530</name>
</gene>
<protein>
    <recommendedName>
        <fullName evidence="3">Xylose isomerase-like TIM barrel protein</fullName>
    </recommendedName>
</protein>
<dbReference type="EMBL" id="BAABAU010000001">
    <property type="protein sequence ID" value="GAA4265541.1"/>
    <property type="molecule type" value="Genomic_DNA"/>
</dbReference>
<name>A0ABP8E058_9MICO</name>
<evidence type="ECO:0000313" key="2">
    <source>
        <dbReference type="Proteomes" id="UP001501594"/>
    </source>
</evidence>
<dbReference type="RefSeq" id="WP_344794062.1">
    <property type="nucleotide sequence ID" value="NZ_BAABAU010000001.1"/>
</dbReference>
<keyword evidence="2" id="KW-1185">Reference proteome</keyword>